<dbReference type="GO" id="GO:0003677">
    <property type="term" value="F:DNA binding"/>
    <property type="evidence" value="ECO:0007669"/>
    <property type="project" value="UniProtKB-KW"/>
</dbReference>
<dbReference type="InterPro" id="IPR002104">
    <property type="entry name" value="Integrase_catalytic"/>
</dbReference>
<dbReference type="InterPro" id="IPR013762">
    <property type="entry name" value="Integrase-like_cat_sf"/>
</dbReference>
<dbReference type="PROSITE" id="PS51898">
    <property type="entry name" value="TYR_RECOMBINASE"/>
    <property type="match status" value="1"/>
</dbReference>
<evidence type="ECO:0000256" key="3">
    <source>
        <dbReference type="ARBA" id="ARBA00023125"/>
    </source>
</evidence>
<dbReference type="Proteomes" id="UP000627092">
    <property type="component" value="Chromosome"/>
</dbReference>
<keyword evidence="3" id="KW-0238">DNA-binding</keyword>
<dbReference type="PANTHER" id="PTHR30349">
    <property type="entry name" value="PHAGE INTEGRASE-RELATED"/>
    <property type="match status" value="1"/>
</dbReference>
<dbReference type="InterPro" id="IPR011010">
    <property type="entry name" value="DNA_brk_join_enz"/>
</dbReference>
<reference evidence="6" key="2">
    <citation type="journal article" date="2021" name="Microorganisms">
        <title>The Ever-Expanding Pseudomonas Genus: Description of 43 New Species and Partition of the Pseudomonas putida Group.</title>
        <authorList>
            <person name="Girard L."/>
            <person name="Lood C."/>
            <person name="Hofte M."/>
            <person name="Vandamme P."/>
            <person name="Rokni-Zadeh H."/>
            <person name="van Noort V."/>
            <person name="Lavigne R."/>
            <person name="De Mot R."/>
        </authorList>
    </citation>
    <scope>NUCLEOTIDE SEQUENCE</scope>
    <source>
        <strain evidence="6">OE 48.2</strain>
    </source>
</reference>
<accession>A0A9E6NNU1</accession>
<dbReference type="Pfam" id="PF00589">
    <property type="entry name" value="Phage_integrase"/>
    <property type="match status" value="1"/>
</dbReference>
<dbReference type="GO" id="GO:0006310">
    <property type="term" value="P:DNA recombination"/>
    <property type="evidence" value="ECO:0007669"/>
    <property type="project" value="UniProtKB-KW"/>
</dbReference>
<dbReference type="SUPFAM" id="SSF56349">
    <property type="entry name" value="DNA breaking-rejoining enzymes"/>
    <property type="match status" value="1"/>
</dbReference>
<dbReference type="EMBL" id="CP077090">
    <property type="protein sequence ID" value="QXI11490.1"/>
    <property type="molecule type" value="Genomic_DNA"/>
</dbReference>
<dbReference type="InterPro" id="IPR050090">
    <property type="entry name" value="Tyrosine_recombinase_XerCD"/>
</dbReference>
<name>A0A9E6NNU1_9PSED</name>
<keyword evidence="4" id="KW-0233">DNA recombination</keyword>
<evidence type="ECO:0000256" key="1">
    <source>
        <dbReference type="ARBA" id="ARBA00008857"/>
    </source>
</evidence>
<dbReference type="RefSeq" id="WP_186619928.1">
    <property type="nucleotide sequence ID" value="NZ_CP077090.1"/>
</dbReference>
<dbReference type="AlphaFoldDB" id="A0A9E6NNU1"/>
<feature type="domain" description="Tyr recombinase" evidence="5">
    <location>
        <begin position="201"/>
        <end position="415"/>
    </location>
</feature>
<evidence type="ECO:0000256" key="2">
    <source>
        <dbReference type="ARBA" id="ARBA00022908"/>
    </source>
</evidence>
<protein>
    <submittedName>
        <fullName evidence="6">Site-specific integrase</fullName>
    </submittedName>
</protein>
<evidence type="ECO:0000313" key="6">
    <source>
        <dbReference type="EMBL" id="QXI11490.1"/>
    </source>
</evidence>
<evidence type="ECO:0000259" key="5">
    <source>
        <dbReference type="PROSITE" id="PS51898"/>
    </source>
</evidence>
<proteinExistence type="inferred from homology"/>
<comment type="similarity">
    <text evidence="1">Belongs to the 'phage' integrase family.</text>
</comment>
<dbReference type="Gene3D" id="1.10.443.10">
    <property type="entry name" value="Intergrase catalytic core"/>
    <property type="match status" value="1"/>
</dbReference>
<keyword evidence="2" id="KW-0229">DNA integration</keyword>
<sequence length="435" mass="49721">MKLLTLVGKPRRQKLLNPTGEELAFFSQFRDELFTNSGLSNNTIKSYLGHIARFIEFIHACQIVCTRKNESINAILPAFEEYLLGPVHMSTSPALQARELTRRTSKAKPISLIPVEAAIHRFLWYAGISSDRSLRLDHYIDTANRTREFTQHEICALRNKSESYGLYSNRKDSGGKKARRNIFIFKSTSLIGRNHDELAWVPQKAMPTEKIARFIDALPTYRDRAIACLKIASGIRSHEALQLTDDEIDIASRTVWIISDVSNKRVGLTAADLDKYANKGRETSETWCHEPWISWFFENLLAYTKFERLPGVGHKFCFQILHGVNKGRPLFTAHRSSLNRIFHRAAKAAEIILVPGIAEHSMRHHYGVWCKHFAPTLAGNGFPELVVQTYMGHKSLSSTKKYIKKTDREWLDTSNEIINRTNTKIRIGDVNESHE</sequence>
<evidence type="ECO:0000313" key="7">
    <source>
        <dbReference type="Proteomes" id="UP000627092"/>
    </source>
</evidence>
<evidence type="ECO:0000256" key="4">
    <source>
        <dbReference type="ARBA" id="ARBA00023172"/>
    </source>
</evidence>
<dbReference type="KEGG" id="pze:HU754_027545"/>
<dbReference type="CDD" id="cd00397">
    <property type="entry name" value="DNA_BRE_C"/>
    <property type="match status" value="1"/>
</dbReference>
<reference evidence="6" key="1">
    <citation type="journal article" date="2020" name="Microorganisms">
        <title>Reliable Identification of Environmental Pseudomonas Isolates Using the rpoD Gene.</title>
        <authorList>
            <consortium name="The Broad Institute Genome Sequencing Platform"/>
            <person name="Girard L."/>
            <person name="Lood C."/>
            <person name="Rokni-Zadeh H."/>
            <person name="van Noort V."/>
            <person name="Lavigne R."/>
            <person name="De Mot R."/>
        </authorList>
    </citation>
    <scope>NUCLEOTIDE SEQUENCE</scope>
    <source>
        <strain evidence="6">OE 48.2</strain>
    </source>
</reference>
<dbReference type="GO" id="GO:0015074">
    <property type="term" value="P:DNA integration"/>
    <property type="evidence" value="ECO:0007669"/>
    <property type="project" value="UniProtKB-KW"/>
</dbReference>
<gene>
    <name evidence="6" type="ORF">HU754_027545</name>
</gene>
<dbReference type="PANTHER" id="PTHR30349:SF41">
    <property type="entry name" value="INTEGRASE_RECOMBINASE PROTEIN MJ0367-RELATED"/>
    <property type="match status" value="1"/>
</dbReference>
<organism evidence="6 7">
    <name type="scientific">Pseudomonas zeae</name>
    <dbReference type="NCBI Taxonomy" id="2745510"/>
    <lineage>
        <taxon>Bacteria</taxon>
        <taxon>Pseudomonadati</taxon>
        <taxon>Pseudomonadota</taxon>
        <taxon>Gammaproteobacteria</taxon>
        <taxon>Pseudomonadales</taxon>
        <taxon>Pseudomonadaceae</taxon>
        <taxon>Pseudomonas</taxon>
    </lineage>
</organism>